<gene>
    <name evidence="3" type="ORF">GCM10009682_59120</name>
</gene>
<dbReference type="PROSITE" id="PS51903">
    <property type="entry name" value="CLP_R"/>
    <property type="match status" value="1"/>
</dbReference>
<evidence type="ECO:0000256" key="1">
    <source>
        <dbReference type="PROSITE-ProRule" id="PRU01251"/>
    </source>
</evidence>
<proteinExistence type="predicted"/>
<name>A0ABP4Z1G0_9ACTN</name>
<dbReference type="InterPro" id="IPR004176">
    <property type="entry name" value="Clp_R_N"/>
</dbReference>
<keyword evidence="4" id="KW-1185">Reference proteome</keyword>
<evidence type="ECO:0000259" key="2">
    <source>
        <dbReference type="PROSITE" id="PS51903"/>
    </source>
</evidence>
<comment type="caution">
    <text evidence="3">The sequence shown here is derived from an EMBL/GenBank/DDBJ whole genome shotgun (WGS) entry which is preliminary data.</text>
</comment>
<dbReference type="RefSeq" id="WP_344139409.1">
    <property type="nucleotide sequence ID" value="NZ_BAAALT010000275.1"/>
</dbReference>
<dbReference type="Pfam" id="PF02861">
    <property type="entry name" value="Clp_N"/>
    <property type="match status" value="1"/>
</dbReference>
<keyword evidence="1" id="KW-0677">Repeat</keyword>
<reference evidence="4" key="1">
    <citation type="journal article" date="2019" name="Int. J. Syst. Evol. Microbiol.">
        <title>The Global Catalogue of Microorganisms (GCM) 10K type strain sequencing project: providing services to taxonomists for standard genome sequencing and annotation.</title>
        <authorList>
            <consortium name="The Broad Institute Genomics Platform"/>
            <consortium name="The Broad Institute Genome Sequencing Center for Infectious Disease"/>
            <person name="Wu L."/>
            <person name="Ma J."/>
        </authorList>
    </citation>
    <scope>NUCLEOTIDE SEQUENCE [LARGE SCALE GENOMIC DNA]</scope>
    <source>
        <strain evidence="4">JCM 13250</strain>
    </source>
</reference>
<dbReference type="Gene3D" id="4.10.860.10">
    <property type="entry name" value="UVR domain"/>
    <property type="match status" value="1"/>
</dbReference>
<accession>A0ABP4Z1G0</accession>
<dbReference type="Gene3D" id="1.10.1780.10">
    <property type="entry name" value="Clp, N-terminal domain"/>
    <property type="match status" value="1"/>
</dbReference>
<dbReference type="InterPro" id="IPR036628">
    <property type="entry name" value="Clp_N_dom_sf"/>
</dbReference>
<evidence type="ECO:0000313" key="4">
    <source>
        <dbReference type="Proteomes" id="UP001500218"/>
    </source>
</evidence>
<dbReference type="EMBL" id="BAAALT010000275">
    <property type="protein sequence ID" value="GAA1832820.1"/>
    <property type="molecule type" value="Genomic_DNA"/>
</dbReference>
<dbReference type="Proteomes" id="UP001500218">
    <property type="component" value="Unassembled WGS sequence"/>
</dbReference>
<dbReference type="SUPFAM" id="SSF81923">
    <property type="entry name" value="Double Clp-N motif"/>
    <property type="match status" value="1"/>
</dbReference>
<protein>
    <recommendedName>
        <fullName evidence="2">Clp R domain-containing protein</fullName>
    </recommendedName>
</protein>
<evidence type="ECO:0000313" key="3">
    <source>
        <dbReference type="EMBL" id="GAA1832820.1"/>
    </source>
</evidence>
<sequence length="253" mass="27819">MDDPQPAPDPFRRATDRARAAAFAAARHAISLGHRQTTPEHLLLGIISADESIAVMVLAALGIPPSALRERIEAGLAGRQDGATKHPPKSDDYTEVLWRARRRADQFGSEYVSTDHLLVALGEGEGAVRDALVALGATPDRVAAEAWRMLRRYTHGRPWPGHEPSADQLVGARRLVVPREWRAYPTRIAEVRGDKEAAIEAGDFERAALLRETEKRLLVERAELARAWIAEVGPVLVVSELDRLYAETDVPDA</sequence>
<feature type="domain" description="Clp R" evidence="2">
    <location>
        <begin position="11"/>
        <end position="152"/>
    </location>
</feature>
<organism evidence="3 4">
    <name type="scientific">Luedemannella flava</name>
    <dbReference type="NCBI Taxonomy" id="349316"/>
    <lineage>
        <taxon>Bacteria</taxon>
        <taxon>Bacillati</taxon>
        <taxon>Actinomycetota</taxon>
        <taxon>Actinomycetes</taxon>
        <taxon>Micromonosporales</taxon>
        <taxon>Micromonosporaceae</taxon>
        <taxon>Luedemannella</taxon>
    </lineage>
</organism>